<dbReference type="Gene3D" id="2.40.50.1000">
    <property type="match status" value="1"/>
</dbReference>
<dbReference type="PROSITE" id="PS00056">
    <property type="entry name" value="RIBOSOMAL_S17"/>
    <property type="match status" value="1"/>
</dbReference>
<evidence type="ECO:0000256" key="1">
    <source>
        <dbReference type="ARBA" id="ARBA00010254"/>
    </source>
</evidence>
<evidence type="ECO:0000256" key="2">
    <source>
        <dbReference type="ARBA" id="ARBA00022980"/>
    </source>
</evidence>
<evidence type="ECO:0000256" key="5">
    <source>
        <dbReference type="ARBA" id="ARBA00035471"/>
    </source>
</evidence>
<proteinExistence type="inferred from homology"/>
<accession>A0ABQ9GJR9</accession>
<evidence type="ECO:0000256" key="4">
    <source>
        <dbReference type="ARBA" id="ARBA00035164"/>
    </source>
</evidence>
<dbReference type="Pfam" id="PF00366">
    <property type="entry name" value="Ribosomal_S17"/>
    <property type="match status" value="1"/>
</dbReference>
<feature type="region of interest" description="Disordered" evidence="7">
    <location>
        <begin position="362"/>
        <end position="383"/>
    </location>
</feature>
<protein>
    <recommendedName>
        <fullName evidence="4">Small ribosomal subunit protein uS17</fullName>
    </recommendedName>
    <alternativeName>
        <fullName evidence="5">40S ribosomal protein S11</fullName>
    </alternativeName>
</protein>
<dbReference type="InterPro" id="IPR012340">
    <property type="entry name" value="NA-bd_OB-fold"/>
</dbReference>
<dbReference type="InterPro" id="IPR000266">
    <property type="entry name" value="Ribosomal_uS17"/>
</dbReference>
<evidence type="ECO:0000313" key="10">
    <source>
        <dbReference type="Proteomes" id="UP001159363"/>
    </source>
</evidence>
<feature type="compositionally biased region" description="Basic and acidic residues" evidence="7">
    <location>
        <begin position="365"/>
        <end position="381"/>
    </location>
</feature>
<feature type="transmembrane region" description="Helical" evidence="8">
    <location>
        <begin position="691"/>
        <end position="709"/>
    </location>
</feature>
<comment type="caution">
    <text evidence="9">The sequence shown here is derived from an EMBL/GenBank/DDBJ whole genome shotgun (WGS) entry which is preliminary data.</text>
</comment>
<evidence type="ECO:0000256" key="8">
    <source>
        <dbReference type="SAM" id="Phobius"/>
    </source>
</evidence>
<dbReference type="SUPFAM" id="SSF50249">
    <property type="entry name" value="Nucleic acid-binding proteins"/>
    <property type="match status" value="1"/>
</dbReference>
<feature type="coiled-coil region" evidence="6">
    <location>
        <begin position="609"/>
        <end position="643"/>
    </location>
</feature>
<evidence type="ECO:0000256" key="6">
    <source>
        <dbReference type="SAM" id="Coils"/>
    </source>
</evidence>
<reference evidence="9 10" key="1">
    <citation type="submission" date="2023-02" db="EMBL/GenBank/DDBJ databases">
        <title>LHISI_Scaffold_Assembly.</title>
        <authorList>
            <person name="Stuart O.P."/>
            <person name="Cleave R."/>
            <person name="Magrath M.J.L."/>
            <person name="Mikheyev A.S."/>
        </authorList>
    </citation>
    <scope>NUCLEOTIDE SEQUENCE [LARGE SCALE GENOMIC DNA]</scope>
    <source>
        <strain evidence="9">Daus_M_001</strain>
        <tissue evidence="9">Leg muscle</tissue>
    </source>
</reference>
<organism evidence="9 10">
    <name type="scientific">Dryococelus australis</name>
    <dbReference type="NCBI Taxonomy" id="614101"/>
    <lineage>
        <taxon>Eukaryota</taxon>
        <taxon>Metazoa</taxon>
        <taxon>Ecdysozoa</taxon>
        <taxon>Arthropoda</taxon>
        <taxon>Hexapoda</taxon>
        <taxon>Insecta</taxon>
        <taxon>Pterygota</taxon>
        <taxon>Neoptera</taxon>
        <taxon>Polyneoptera</taxon>
        <taxon>Phasmatodea</taxon>
        <taxon>Verophasmatodea</taxon>
        <taxon>Anareolatae</taxon>
        <taxon>Phasmatidae</taxon>
        <taxon>Eurycanthinae</taxon>
        <taxon>Dryococelus</taxon>
    </lineage>
</organism>
<keyword evidence="6" id="KW-0175">Coiled coil</keyword>
<dbReference type="EMBL" id="JARBHB010000011">
    <property type="protein sequence ID" value="KAJ8872254.1"/>
    <property type="molecule type" value="Genomic_DNA"/>
</dbReference>
<dbReference type="InterPro" id="IPR019979">
    <property type="entry name" value="Ribosomal_uS17_CS"/>
</dbReference>
<dbReference type="Proteomes" id="UP001159363">
    <property type="component" value="Chromosome 10"/>
</dbReference>
<keyword evidence="8" id="KW-0472">Membrane</keyword>
<keyword evidence="8" id="KW-0812">Transmembrane</keyword>
<keyword evidence="10" id="KW-1185">Reference proteome</keyword>
<evidence type="ECO:0000256" key="7">
    <source>
        <dbReference type="SAM" id="MobiDB-lite"/>
    </source>
</evidence>
<comment type="similarity">
    <text evidence="1">Belongs to the universal ribosomal protein uS17 family.</text>
</comment>
<keyword evidence="8" id="KW-1133">Transmembrane helix</keyword>
<gene>
    <name evidence="9" type="ORF">PR048_025856</name>
</gene>
<feature type="region of interest" description="Disordered" evidence="7">
    <location>
        <begin position="1"/>
        <end position="20"/>
    </location>
</feature>
<keyword evidence="3" id="KW-0687">Ribonucleoprotein</keyword>
<evidence type="ECO:0000313" key="9">
    <source>
        <dbReference type="EMBL" id="KAJ8872254.1"/>
    </source>
</evidence>
<sequence>MNGHKADTKQAIGGHINNLQDKPVTAQATSHMIRAAVPELLKPYDLQAIEKNSRCWSRRSDIAVRHVEVKMFWWRCATHVRMLCSRFDLGERLGPVQCSWQKRRDNGSENDRLRQRRLHVTRTKNAYWPSLQLPPPSSTDNPPVSPFWHEEIYCYILLGTTNAKVYDGSLRNARPLTSSGSVFPLTAATVATGSAMILANLSHGDSYGHCADVEIGDIVTVGECRPLSKTVRFNVLKVSKDCNVLTFIENEAKALGLSIPKEKAQLWLVQCTRLKWKLEDRHDGGSFVTPDEKRERSCIFHFDDDFNQAVLCRTGYNFNSLFPHPEYYLPASATETEGWWNCRPATFGCYYKTEGPRIHGSSNLQRDRMPSVGSLEKERHATYTTEGSLREKDGLLNLFVDKVPVVVPVKECSGYCFTLFVEITVCVADMFGPYGERTHSVADNPDEWGMLVYTHINIYGDHVCILENGTQMSPSVPGSGQCPRHRMKAAVPKVEGGHLQQLRFSVGLPIPDTMGRPGGTNIYGELWHIFKLCLLISHGNASVESGFSVNKAILVESLVAQRHVLDAIRYFGGVELIPIDQKMLLSVKYSHKRYVQHLEDKKKKSFLLQKKKHNEKQKISEAMQKLEDEKKKIRLEAKVVEKIENLNDLAKGAISRSQVVQRDENDINKGPHSQAAEAEELAQPFLPVAQVHLGFVASLMLSLLLLVQLRKFNMRNLLLHQPVMYLGDIVGGRRNALSEGGKKHKFSGMTSLADLEGRQRRDALPALSSGIQWYLMPSAYSFCGPVNNTILLSSTIYGHVNNDKTPLSQQQYVLTDELKSCMPIVAQAS</sequence>
<evidence type="ECO:0000256" key="3">
    <source>
        <dbReference type="ARBA" id="ARBA00023274"/>
    </source>
</evidence>
<keyword evidence="2" id="KW-0689">Ribosomal protein</keyword>
<name>A0ABQ9GJR9_9NEOP</name>